<name>A0A3D9QZR9_9BACL</name>
<dbReference type="InterPro" id="IPR007445">
    <property type="entry name" value="PilO"/>
</dbReference>
<dbReference type="Pfam" id="PF04350">
    <property type="entry name" value="PilO"/>
    <property type="match status" value="1"/>
</dbReference>
<accession>A0A3D9QZR9</accession>
<reference evidence="2 3" key="1">
    <citation type="submission" date="2018-08" db="EMBL/GenBank/DDBJ databases">
        <title>Genomic Encyclopedia of Type Strains, Phase III (KMG-III): the genomes of soil and plant-associated and newly described type strains.</title>
        <authorList>
            <person name="Whitman W."/>
        </authorList>
    </citation>
    <scope>NUCLEOTIDE SEQUENCE [LARGE SCALE GENOMIC DNA]</scope>
    <source>
        <strain evidence="2 3">CGMCC 1.10966</strain>
    </source>
</reference>
<dbReference type="OrthoDB" id="2594151at2"/>
<organism evidence="2 3">
    <name type="scientific">Paenibacillus taihuensis</name>
    <dbReference type="NCBI Taxonomy" id="1156355"/>
    <lineage>
        <taxon>Bacteria</taxon>
        <taxon>Bacillati</taxon>
        <taxon>Bacillota</taxon>
        <taxon>Bacilli</taxon>
        <taxon>Bacillales</taxon>
        <taxon>Paenibacillaceae</taxon>
        <taxon>Paenibacillus</taxon>
    </lineage>
</organism>
<evidence type="ECO:0000256" key="1">
    <source>
        <dbReference type="SAM" id="MobiDB-lite"/>
    </source>
</evidence>
<dbReference type="GO" id="GO:0043683">
    <property type="term" value="P:type IV pilus assembly"/>
    <property type="evidence" value="ECO:0007669"/>
    <property type="project" value="InterPro"/>
</dbReference>
<sequence>MEQLNKNRSLAVLLIAVLFLILFAAYSFVIKPSSGSNSDQQAEIDRLTGQTELLSKKLAEKKESNKSYSEAGVQNALPLWDNTEQLLLDLQSIEQQTSATTITATFSPDSDGKQADGETDSASLGNIGLDTSSDNATAGNSSSAELGSYVKKLGVSVVIKGSYTNVLHYVEKLQTMPRLITVDSFDIAKSSSADKPLSASITFTAYFDPSYKSLVKQMVLPYTE</sequence>
<dbReference type="Proteomes" id="UP000256304">
    <property type="component" value="Unassembled WGS sequence"/>
</dbReference>
<dbReference type="Gene3D" id="3.30.70.60">
    <property type="match status" value="1"/>
</dbReference>
<proteinExistence type="predicted"/>
<feature type="compositionally biased region" description="Polar residues" evidence="1">
    <location>
        <begin position="120"/>
        <end position="142"/>
    </location>
</feature>
<dbReference type="GO" id="GO:0043107">
    <property type="term" value="P:type IV pilus-dependent motility"/>
    <property type="evidence" value="ECO:0007669"/>
    <property type="project" value="InterPro"/>
</dbReference>
<dbReference type="EMBL" id="QTTN01000048">
    <property type="protein sequence ID" value="REE66670.1"/>
    <property type="molecule type" value="Genomic_DNA"/>
</dbReference>
<dbReference type="InterPro" id="IPR014717">
    <property type="entry name" value="Transl_elong_EF1B/ribsomal_bS6"/>
</dbReference>
<protein>
    <submittedName>
        <fullName evidence="2">Type IV pilus assembly protein PilO</fullName>
    </submittedName>
</protein>
<evidence type="ECO:0000313" key="2">
    <source>
        <dbReference type="EMBL" id="REE66670.1"/>
    </source>
</evidence>
<dbReference type="AlphaFoldDB" id="A0A3D9QZR9"/>
<dbReference type="RefSeq" id="WP_116192150.1">
    <property type="nucleotide sequence ID" value="NZ_QTTN01000048.1"/>
</dbReference>
<comment type="caution">
    <text evidence="2">The sequence shown here is derived from an EMBL/GenBank/DDBJ whole genome shotgun (WGS) entry which is preliminary data.</text>
</comment>
<keyword evidence="3" id="KW-1185">Reference proteome</keyword>
<gene>
    <name evidence="2" type="ORF">A8990_1486</name>
</gene>
<evidence type="ECO:0000313" key="3">
    <source>
        <dbReference type="Proteomes" id="UP000256304"/>
    </source>
</evidence>
<feature type="region of interest" description="Disordered" evidence="1">
    <location>
        <begin position="101"/>
        <end position="142"/>
    </location>
</feature>